<comment type="caution">
    <text evidence="1">The sequence shown here is derived from an EMBL/GenBank/DDBJ whole genome shotgun (WGS) entry which is preliminary data.</text>
</comment>
<proteinExistence type="predicted"/>
<evidence type="ECO:0000313" key="2">
    <source>
        <dbReference type="Proteomes" id="UP000639010"/>
    </source>
</evidence>
<dbReference type="Proteomes" id="UP000639010">
    <property type="component" value="Unassembled WGS sequence"/>
</dbReference>
<evidence type="ECO:0000313" key="1">
    <source>
        <dbReference type="EMBL" id="MBE1427195.1"/>
    </source>
</evidence>
<keyword evidence="2" id="KW-1185">Reference proteome</keyword>
<reference evidence="1 2" key="1">
    <citation type="submission" date="2020-10" db="EMBL/GenBank/DDBJ databases">
        <title>Genomic Encyclopedia of Type Strains, Phase IV (KMG-IV): sequencing the most valuable type-strain genomes for metagenomic binning, comparative biology and taxonomic classification.</title>
        <authorList>
            <person name="Goeker M."/>
        </authorList>
    </citation>
    <scope>NUCLEOTIDE SEQUENCE [LARGE SCALE GENOMIC DNA]</scope>
    <source>
        <strain evidence="1 2">DSM 4194</strain>
    </source>
</reference>
<dbReference type="RefSeq" id="WP_192624966.1">
    <property type="nucleotide sequence ID" value="NZ_JADBGG010000049.1"/>
</dbReference>
<sequence length="68" mass="7794">MIDPFPVLRVLEFKEAEAEFRHRVEPPNPKQVLLQGPNEPLCDPVTLGRSDEGWRVLDAQEGNLLETR</sequence>
<accession>A0ABR9H914</accession>
<gene>
    <name evidence="1" type="ORF">H4684_003884</name>
</gene>
<name>A0ABR9H914_9BACT</name>
<protein>
    <submittedName>
        <fullName evidence="1">Uncharacterized protein</fullName>
    </submittedName>
</protein>
<dbReference type="EMBL" id="JADBGG010000049">
    <property type="protein sequence ID" value="MBE1427195.1"/>
    <property type="molecule type" value="Genomic_DNA"/>
</dbReference>
<organism evidence="1 2">
    <name type="scientific">Desulfomicrobium macestii</name>
    <dbReference type="NCBI Taxonomy" id="90731"/>
    <lineage>
        <taxon>Bacteria</taxon>
        <taxon>Pseudomonadati</taxon>
        <taxon>Thermodesulfobacteriota</taxon>
        <taxon>Desulfovibrionia</taxon>
        <taxon>Desulfovibrionales</taxon>
        <taxon>Desulfomicrobiaceae</taxon>
        <taxon>Desulfomicrobium</taxon>
    </lineage>
</organism>